<keyword evidence="8" id="KW-1185">Reference proteome</keyword>
<protein>
    <recommendedName>
        <fullName evidence="6">Large ribosomal subunit protein mL50</fullName>
    </recommendedName>
</protein>
<comment type="subcellular location">
    <subcellularLocation>
        <location evidence="1">Mitochondrion</location>
    </subcellularLocation>
</comment>
<dbReference type="AlphaFoldDB" id="A0A9P6WK92"/>
<evidence type="ECO:0000313" key="7">
    <source>
        <dbReference type="EMBL" id="KAG0687583.1"/>
    </source>
</evidence>
<organism evidence="7 8">
    <name type="scientific">Pichia californica</name>
    <dbReference type="NCBI Taxonomy" id="460514"/>
    <lineage>
        <taxon>Eukaryota</taxon>
        <taxon>Fungi</taxon>
        <taxon>Dikarya</taxon>
        <taxon>Ascomycota</taxon>
        <taxon>Saccharomycotina</taxon>
        <taxon>Pichiomycetes</taxon>
        <taxon>Pichiales</taxon>
        <taxon>Pichiaceae</taxon>
        <taxon>Pichia</taxon>
    </lineage>
</organism>
<keyword evidence="4" id="KW-0496">Mitochondrion</keyword>
<evidence type="ECO:0000256" key="5">
    <source>
        <dbReference type="ARBA" id="ARBA00023274"/>
    </source>
</evidence>
<proteinExistence type="inferred from homology"/>
<reference evidence="7" key="1">
    <citation type="submission" date="2020-11" db="EMBL/GenBank/DDBJ databases">
        <title>Kefir isolates.</title>
        <authorList>
            <person name="Marcisauskas S."/>
            <person name="Kim Y."/>
            <person name="Blasche S."/>
        </authorList>
    </citation>
    <scope>NUCLEOTIDE SEQUENCE</scope>
    <source>
        <strain evidence="7">Olga-1</strain>
    </source>
</reference>
<dbReference type="InterPro" id="IPR036736">
    <property type="entry name" value="ACP-like_sf"/>
</dbReference>
<evidence type="ECO:0000256" key="4">
    <source>
        <dbReference type="ARBA" id="ARBA00023128"/>
    </source>
</evidence>
<dbReference type="GO" id="GO:1990904">
    <property type="term" value="C:ribonucleoprotein complex"/>
    <property type="evidence" value="ECO:0007669"/>
    <property type="project" value="UniProtKB-KW"/>
</dbReference>
<accession>A0A9P6WK92</accession>
<comment type="caution">
    <text evidence="7">The sequence shown here is derived from an EMBL/GenBank/DDBJ whole genome shotgun (WGS) entry which is preliminary data.</text>
</comment>
<name>A0A9P6WK92_9ASCO</name>
<dbReference type="Pfam" id="PF10501">
    <property type="entry name" value="Ribosomal_L50"/>
    <property type="match status" value="1"/>
</dbReference>
<evidence type="ECO:0000313" key="8">
    <source>
        <dbReference type="Proteomes" id="UP000697127"/>
    </source>
</evidence>
<dbReference type="OrthoDB" id="3980895at2759"/>
<evidence type="ECO:0000256" key="3">
    <source>
        <dbReference type="ARBA" id="ARBA00022980"/>
    </source>
</evidence>
<dbReference type="Gene3D" id="1.10.1200.10">
    <property type="entry name" value="ACP-like"/>
    <property type="match status" value="1"/>
</dbReference>
<gene>
    <name evidence="7" type="ORF">C6P40_002155</name>
</gene>
<dbReference type="InterPro" id="IPR018305">
    <property type="entry name" value="Ribosomal_m50"/>
</dbReference>
<evidence type="ECO:0000256" key="2">
    <source>
        <dbReference type="ARBA" id="ARBA00008860"/>
    </source>
</evidence>
<keyword evidence="3" id="KW-0689">Ribosomal protein</keyword>
<sequence>MYPASRIAQQQTRSFSTTRFNRSVLDYFKFFKKKDQENVPQPKATTEVMKDLEQHQDDIEIKETIEVLGRKNPRYTDKAIIKENLKGFQIHRWIPKSNEFVSTLENSENYQSEITKKLDSIFSNLKLSKDATIDDLFVRFNIFKTIQKVFILQIPDSQFTHLNSFNTFETYLITNLDPIRKLSKKSEFQPDAVDFDTSIYEGTNVSIGEWTFEKEKEKAYKNLLKKASKLEKASMEQFKESSQTKESSSPATQ</sequence>
<comment type="similarity">
    <text evidence="2">Belongs to the mitochondrion-specific ribosomal protein mL50 family.</text>
</comment>
<dbReference type="Proteomes" id="UP000697127">
    <property type="component" value="Unassembled WGS sequence"/>
</dbReference>
<dbReference type="GO" id="GO:0005739">
    <property type="term" value="C:mitochondrion"/>
    <property type="evidence" value="ECO:0007669"/>
    <property type="project" value="UniProtKB-SubCell"/>
</dbReference>
<dbReference type="EMBL" id="PUHW01000241">
    <property type="protein sequence ID" value="KAG0687583.1"/>
    <property type="molecule type" value="Genomic_DNA"/>
</dbReference>
<dbReference type="GO" id="GO:0005840">
    <property type="term" value="C:ribosome"/>
    <property type="evidence" value="ECO:0007669"/>
    <property type="project" value="UniProtKB-KW"/>
</dbReference>
<keyword evidence="5" id="KW-0687">Ribonucleoprotein</keyword>
<evidence type="ECO:0000256" key="1">
    <source>
        <dbReference type="ARBA" id="ARBA00004173"/>
    </source>
</evidence>
<evidence type="ECO:0000256" key="6">
    <source>
        <dbReference type="ARBA" id="ARBA00035183"/>
    </source>
</evidence>